<keyword evidence="12" id="KW-0418">Kinase</keyword>
<evidence type="ECO:0000259" key="20">
    <source>
        <dbReference type="SMART" id="SM00090"/>
    </source>
</evidence>
<evidence type="ECO:0000256" key="18">
    <source>
        <dbReference type="ARBA" id="ARBA00068838"/>
    </source>
</evidence>
<reference evidence="21 23" key="2">
    <citation type="submission" date="2018-11" db="EMBL/GenBank/DDBJ databases">
        <authorList>
            <consortium name="Pathogen Informatics"/>
        </authorList>
    </citation>
    <scope>NUCLEOTIDE SEQUENCE [LARGE SCALE GENOMIC DNA]</scope>
</reference>
<evidence type="ECO:0000256" key="17">
    <source>
        <dbReference type="ARBA" id="ARBA00048679"/>
    </source>
</evidence>
<evidence type="ECO:0000256" key="3">
    <source>
        <dbReference type="ARBA" id="ARBA00009196"/>
    </source>
</evidence>
<dbReference type="EMBL" id="UYYG01001156">
    <property type="protein sequence ID" value="VDN56576.1"/>
    <property type="molecule type" value="Genomic_DNA"/>
</dbReference>
<dbReference type="WBParaSite" id="DME_0000218901-mRNA-1">
    <property type="protein sequence ID" value="DME_0000218901-mRNA-1"/>
    <property type="gene ID" value="DME_0000218901"/>
</dbReference>
<keyword evidence="11" id="KW-0547">Nucleotide-binding</keyword>
<keyword evidence="8" id="KW-0723">Serine/threonine-protein kinase</keyword>
<feature type="compositionally biased region" description="Acidic residues" evidence="19">
    <location>
        <begin position="367"/>
        <end position="376"/>
    </location>
</feature>
<evidence type="ECO:0000256" key="11">
    <source>
        <dbReference type="ARBA" id="ARBA00022741"/>
    </source>
</evidence>
<dbReference type="Pfam" id="PF01163">
    <property type="entry name" value="RIO1"/>
    <property type="match status" value="1"/>
</dbReference>
<evidence type="ECO:0000256" key="14">
    <source>
        <dbReference type="ARBA" id="ARBA00022840"/>
    </source>
</evidence>
<evidence type="ECO:0000256" key="7">
    <source>
        <dbReference type="ARBA" id="ARBA00022517"/>
    </source>
</evidence>
<dbReference type="FunFam" id="3.30.200.20:FF:000148">
    <property type="entry name" value="Serine/threonine-protein kinase RIO1"/>
    <property type="match status" value="1"/>
</dbReference>
<evidence type="ECO:0000256" key="6">
    <source>
        <dbReference type="ARBA" id="ARBA00022490"/>
    </source>
</evidence>
<dbReference type="EC" id="2.7.11.1" evidence="4"/>
<dbReference type="STRING" id="318479.A0A0N4U5Q1"/>
<dbReference type="InterPro" id="IPR051272">
    <property type="entry name" value="RIO-type_Ser/Thr_kinase"/>
</dbReference>
<dbReference type="PROSITE" id="PS01245">
    <property type="entry name" value="RIO1"/>
    <property type="match status" value="1"/>
</dbReference>
<evidence type="ECO:0000256" key="12">
    <source>
        <dbReference type="ARBA" id="ARBA00022777"/>
    </source>
</evidence>
<keyword evidence="6" id="KW-0963">Cytoplasm</keyword>
<dbReference type="OrthoDB" id="205248at2759"/>
<evidence type="ECO:0000313" key="23">
    <source>
        <dbReference type="Proteomes" id="UP000274756"/>
    </source>
</evidence>
<keyword evidence="10" id="KW-0479">Metal-binding</keyword>
<dbReference type="GO" id="GO:0005737">
    <property type="term" value="C:cytoplasm"/>
    <property type="evidence" value="ECO:0007669"/>
    <property type="project" value="UniProtKB-SubCell"/>
</dbReference>
<evidence type="ECO:0000256" key="13">
    <source>
        <dbReference type="ARBA" id="ARBA00022801"/>
    </source>
</evidence>
<feature type="domain" description="RIO kinase" evidence="20">
    <location>
        <begin position="36"/>
        <end position="272"/>
    </location>
</feature>
<keyword evidence="23" id="KW-1185">Reference proteome</keyword>
<evidence type="ECO:0000256" key="15">
    <source>
        <dbReference type="ARBA" id="ARBA00022842"/>
    </source>
</evidence>
<dbReference type="InterPro" id="IPR018934">
    <property type="entry name" value="RIO_dom"/>
</dbReference>
<dbReference type="PROSITE" id="PS00109">
    <property type="entry name" value="PROTEIN_KINASE_TYR"/>
    <property type="match status" value="1"/>
</dbReference>
<evidence type="ECO:0000256" key="16">
    <source>
        <dbReference type="ARBA" id="ARBA00047899"/>
    </source>
</evidence>
<comment type="cofactor">
    <cofactor evidence="1">
        <name>Mg(2+)</name>
        <dbReference type="ChEBI" id="CHEBI:18420"/>
    </cofactor>
</comment>
<evidence type="ECO:0000256" key="2">
    <source>
        <dbReference type="ARBA" id="ARBA00004496"/>
    </source>
</evidence>
<accession>A0A0N4U5Q1</accession>
<name>A0A0N4U5Q1_DRAME</name>
<dbReference type="Proteomes" id="UP000038040">
    <property type="component" value="Unplaced"/>
</dbReference>
<evidence type="ECO:0000256" key="8">
    <source>
        <dbReference type="ARBA" id="ARBA00022527"/>
    </source>
</evidence>
<dbReference type="InterPro" id="IPR008266">
    <property type="entry name" value="Tyr_kinase_AS"/>
</dbReference>
<comment type="catalytic activity">
    <reaction evidence="17">
        <text>L-seryl-[protein] + ATP = O-phospho-L-seryl-[protein] + ADP + H(+)</text>
        <dbReference type="Rhea" id="RHEA:17989"/>
        <dbReference type="Rhea" id="RHEA-COMP:9863"/>
        <dbReference type="Rhea" id="RHEA-COMP:11604"/>
        <dbReference type="ChEBI" id="CHEBI:15378"/>
        <dbReference type="ChEBI" id="CHEBI:29999"/>
        <dbReference type="ChEBI" id="CHEBI:30616"/>
        <dbReference type="ChEBI" id="CHEBI:83421"/>
        <dbReference type="ChEBI" id="CHEBI:456216"/>
        <dbReference type="EC" id="2.7.11.1"/>
    </reaction>
</comment>
<comment type="subcellular location">
    <subcellularLocation>
        <location evidence="2">Cytoplasm</location>
    </subcellularLocation>
</comment>
<reference evidence="24" key="1">
    <citation type="submission" date="2017-02" db="UniProtKB">
        <authorList>
            <consortium name="WormBaseParasite"/>
        </authorList>
    </citation>
    <scope>IDENTIFICATION</scope>
</reference>
<dbReference type="Proteomes" id="UP000274756">
    <property type="component" value="Unassembled WGS sequence"/>
</dbReference>
<evidence type="ECO:0000256" key="19">
    <source>
        <dbReference type="SAM" id="MobiDB-lite"/>
    </source>
</evidence>
<dbReference type="GO" id="GO:0042254">
    <property type="term" value="P:ribosome biogenesis"/>
    <property type="evidence" value="ECO:0007669"/>
    <property type="project" value="UniProtKB-KW"/>
</dbReference>
<evidence type="ECO:0000256" key="9">
    <source>
        <dbReference type="ARBA" id="ARBA00022679"/>
    </source>
</evidence>
<gene>
    <name evidence="21" type="ORF">DME_LOCUS6549</name>
</gene>
<sequence length="415" mass="48107">MGKAKISSIEILDQLSRNILIGDFTDDRKSSRKVKDRADRGTVEQVMDTRTRLILYRLLQKGIFSSIDGCISTGKEANVYHAKNGETKSLALKVYKTSILIFKDRDRYVTGEFRYRRGYCKHNPRKMVATWAEKEMRNLLRMYQNGLPVPKPYALKGHVVVMDFIGKDGWPAPLLKNANISESLAEKFYLQLVRNMRDLYRQCRLVHADLSEYNLIVCDEQLYIIDVSQSVEHDHPHSLDFLRSDCSNVTKFFHERGVAVLSVRDLFQFITDSSIKNESDIDKFLNKRSCEAKEDDILFMNAFIAQKLDHVLYFERDSLMAKEGEEVPNPYQTMISKVDGPAAFSNFQSNITKREYRIKSSASHSEGEEETTEESEENKNFSGNKEDKMNIVKNIHYRSRNESPNTKKVRQYVEI</sequence>
<keyword evidence="13" id="KW-0378">Hydrolase</keyword>
<keyword evidence="9" id="KW-0808">Transferase</keyword>
<proteinExistence type="inferred from homology"/>
<evidence type="ECO:0000256" key="10">
    <source>
        <dbReference type="ARBA" id="ARBA00022723"/>
    </source>
</evidence>
<dbReference type="SUPFAM" id="SSF56112">
    <property type="entry name" value="Protein kinase-like (PK-like)"/>
    <property type="match status" value="1"/>
</dbReference>
<dbReference type="GO" id="GO:0005524">
    <property type="term" value="F:ATP binding"/>
    <property type="evidence" value="ECO:0007669"/>
    <property type="project" value="UniProtKB-KW"/>
</dbReference>
<keyword evidence="7" id="KW-0690">Ribosome biogenesis</keyword>
<dbReference type="GO" id="GO:0046872">
    <property type="term" value="F:metal ion binding"/>
    <property type="evidence" value="ECO:0007669"/>
    <property type="project" value="UniProtKB-KW"/>
</dbReference>
<evidence type="ECO:0000256" key="4">
    <source>
        <dbReference type="ARBA" id="ARBA00012513"/>
    </source>
</evidence>
<dbReference type="Gene3D" id="1.10.510.10">
    <property type="entry name" value="Transferase(Phosphotransferase) domain 1"/>
    <property type="match status" value="1"/>
</dbReference>
<dbReference type="GO" id="GO:0016787">
    <property type="term" value="F:hydrolase activity"/>
    <property type="evidence" value="ECO:0007669"/>
    <property type="project" value="UniProtKB-KW"/>
</dbReference>
<evidence type="ECO:0000256" key="1">
    <source>
        <dbReference type="ARBA" id="ARBA00001946"/>
    </source>
</evidence>
<dbReference type="InterPro" id="IPR011009">
    <property type="entry name" value="Kinase-like_dom_sf"/>
</dbReference>
<comment type="catalytic activity">
    <reaction evidence="16">
        <text>L-threonyl-[protein] + ATP = O-phospho-L-threonyl-[protein] + ADP + H(+)</text>
        <dbReference type="Rhea" id="RHEA:46608"/>
        <dbReference type="Rhea" id="RHEA-COMP:11060"/>
        <dbReference type="Rhea" id="RHEA-COMP:11605"/>
        <dbReference type="ChEBI" id="CHEBI:15378"/>
        <dbReference type="ChEBI" id="CHEBI:30013"/>
        <dbReference type="ChEBI" id="CHEBI:30616"/>
        <dbReference type="ChEBI" id="CHEBI:61977"/>
        <dbReference type="ChEBI" id="CHEBI:456216"/>
        <dbReference type="EC" id="2.7.11.1"/>
    </reaction>
</comment>
<dbReference type="GO" id="GO:0004674">
    <property type="term" value="F:protein serine/threonine kinase activity"/>
    <property type="evidence" value="ECO:0007669"/>
    <property type="project" value="UniProtKB-KW"/>
</dbReference>
<evidence type="ECO:0000313" key="24">
    <source>
        <dbReference type="WBParaSite" id="DME_0000218901-mRNA-1"/>
    </source>
</evidence>
<dbReference type="InterPro" id="IPR000687">
    <property type="entry name" value="RIO_kinase"/>
</dbReference>
<feature type="region of interest" description="Disordered" evidence="19">
    <location>
        <begin position="358"/>
        <end position="415"/>
    </location>
</feature>
<evidence type="ECO:0000313" key="21">
    <source>
        <dbReference type="EMBL" id="VDN56576.1"/>
    </source>
</evidence>
<protein>
    <recommendedName>
        <fullName evidence="5">Serine/threonine-protein kinase RIO1</fullName>
        <ecNumber evidence="4">2.7.11.1</ecNumber>
    </recommendedName>
    <alternativeName>
        <fullName evidence="18">Serine/threonine-protein kinase rio1</fullName>
    </alternativeName>
</protein>
<dbReference type="InterPro" id="IPR018935">
    <property type="entry name" value="RIO_kinase_CS"/>
</dbReference>
<dbReference type="PANTHER" id="PTHR45723">
    <property type="entry name" value="SERINE/THREONINE-PROTEIN KINASE RIO1"/>
    <property type="match status" value="1"/>
</dbReference>
<dbReference type="Gene3D" id="3.30.200.20">
    <property type="entry name" value="Phosphorylase Kinase, domain 1"/>
    <property type="match status" value="1"/>
</dbReference>
<evidence type="ECO:0000256" key="5">
    <source>
        <dbReference type="ARBA" id="ARBA00016038"/>
    </source>
</evidence>
<comment type="similarity">
    <text evidence="3">Belongs to the protein kinase superfamily. RIO-type Ser/Thr kinase family.</text>
</comment>
<dbReference type="CDD" id="cd05147">
    <property type="entry name" value="RIO1_euk"/>
    <property type="match status" value="1"/>
</dbReference>
<dbReference type="SMART" id="SM00090">
    <property type="entry name" value="RIO"/>
    <property type="match status" value="1"/>
</dbReference>
<keyword evidence="15" id="KW-0460">Magnesium</keyword>
<organism evidence="22 24">
    <name type="scientific">Dracunculus medinensis</name>
    <name type="common">Guinea worm</name>
    <dbReference type="NCBI Taxonomy" id="318479"/>
    <lineage>
        <taxon>Eukaryota</taxon>
        <taxon>Metazoa</taxon>
        <taxon>Ecdysozoa</taxon>
        <taxon>Nematoda</taxon>
        <taxon>Chromadorea</taxon>
        <taxon>Rhabditida</taxon>
        <taxon>Spirurina</taxon>
        <taxon>Dracunculoidea</taxon>
        <taxon>Dracunculidae</taxon>
        <taxon>Dracunculus</taxon>
    </lineage>
</organism>
<evidence type="ECO:0000313" key="22">
    <source>
        <dbReference type="Proteomes" id="UP000038040"/>
    </source>
</evidence>
<keyword evidence="14" id="KW-0067">ATP-binding</keyword>
<dbReference type="AlphaFoldDB" id="A0A0N4U5Q1"/>